<comment type="caution">
    <text evidence="1">The sequence shown here is derived from an EMBL/GenBank/DDBJ whole genome shotgun (WGS) entry which is preliminary data.</text>
</comment>
<dbReference type="AlphaFoldDB" id="X1Q2H1"/>
<sequence>MTLSPLRLVLSKTQLKKLPKGLIFDKKFTIGLSNQRIKGTGTRLPIKEIKKAFGQAI</sequence>
<accession>X1Q2H1</accession>
<reference evidence="1" key="1">
    <citation type="journal article" date="2014" name="Front. Microbiol.">
        <title>High frequency of phylogenetically diverse reductive dehalogenase-homologous genes in deep subseafloor sedimentary metagenomes.</title>
        <authorList>
            <person name="Kawai M."/>
            <person name="Futagami T."/>
            <person name="Toyoda A."/>
            <person name="Takaki Y."/>
            <person name="Nishi S."/>
            <person name="Hori S."/>
            <person name="Arai W."/>
            <person name="Tsubouchi T."/>
            <person name="Morono Y."/>
            <person name="Uchiyama I."/>
            <person name="Ito T."/>
            <person name="Fujiyama A."/>
            <person name="Inagaki F."/>
            <person name="Takami H."/>
        </authorList>
    </citation>
    <scope>NUCLEOTIDE SEQUENCE</scope>
    <source>
        <strain evidence="1">Expedition CK06-06</strain>
    </source>
</reference>
<organism evidence="1">
    <name type="scientific">marine sediment metagenome</name>
    <dbReference type="NCBI Taxonomy" id="412755"/>
    <lineage>
        <taxon>unclassified sequences</taxon>
        <taxon>metagenomes</taxon>
        <taxon>ecological metagenomes</taxon>
    </lineage>
</organism>
<dbReference type="EMBL" id="BARV01044685">
    <property type="protein sequence ID" value="GAI62413.1"/>
    <property type="molecule type" value="Genomic_DNA"/>
</dbReference>
<gene>
    <name evidence="1" type="ORF">S06H3_65968</name>
</gene>
<protein>
    <submittedName>
        <fullName evidence="1">Uncharacterized protein</fullName>
    </submittedName>
</protein>
<evidence type="ECO:0000313" key="1">
    <source>
        <dbReference type="EMBL" id="GAI62413.1"/>
    </source>
</evidence>
<name>X1Q2H1_9ZZZZ</name>
<proteinExistence type="predicted"/>